<name>A0A2Z7CG98_9LAMI</name>
<feature type="compositionally biased region" description="Low complexity" evidence="2">
    <location>
        <begin position="189"/>
        <end position="203"/>
    </location>
</feature>
<dbReference type="EMBL" id="KQ995872">
    <property type="protein sequence ID" value="KZV45735.1"/>
    <property type="molecule type" value="Genomic_DNA"/>
</dbReference>
<evidence type="ECO:0000313" key="4">
    <source>
        <dbReference type="Proteomes" id="UP000250235"/>
    </source>
</evidence>
<keyword evidence="1" id="KW-0175">Coiled coil</keyword>
<keyword evidence="4" id="KW-1185">Reference proteome</keyword>
<evidence type="ECO:0000256" key="2">
    <source>
        <dbReference type="SAM" id="MobiDB-lite"/>
    </source>
</evidence>
<feature type="coiled-coil region" evidence="1">
    <location>
        <begin position="265"/>
        <end position="296"/>
    </location>
</feature>
<feature type="compositionally biased region" description="Acidic residues" evidence="2">
    <location>
        <begin position="28"/>
        <end position="38"/>
    </location>
</feature>
<evidence type="ECO:0000313" key="3">
    <source>
        <dbReference type="EMBL" id="KZV45735.1"/>
    </source>
</evidence>
<dbReference type="Proteomes" id="UP000250235">
    <property type="component" value="Unassembled WGS sequence"/>
</dbReference>
<reference evidence="3 4" key="1">
    <citation type="journal article" date="2015" name="Proc. Natl. Acad. Sci. U.S.A.">
        <title>The resurrection genome of Boea hygrometrica: A blueprint for survival of dehydration.</title>
        <authorList>
            <person name="Xiao L."/>
            <person name="Yang G."/>
            <person name="Zhang L."/>
            <person name="Yang X."/>
            <person name="Zhao S."/>
            <person name="Ji Z."/>
            <person name="Zhou Q."/>
            <person name="Hu M."/>
            <person name="Wang Y."/>
            <person name="Chen M."/>
            <person name="Xu Y."/>
            <person name="Jin H."/>
            <person name="Xiao X."/>
            <person name="Hu G."/>
            <person name="Bao F."/>
            <person name="Hu Y."/>
            <person name="Wan P."/>
            <person name="Li L."/>
            <person name="Deng X."/>
            <person name="Kuang T."/>
            <person name="Xiang C."/>
            <person name="Zhu J.K."/>
            <person name="Oliver M.J."/>
            <person name="He Y."/>
        </authorList>
    </citation>
    <scope>NUCLEOTIDE SEQUENCE [LARGE SCALE GENOMIC DNA]</scope>
    <source>
        <strain evidence="4">cv. XS01</strain>
    </source>
</reference>
<feature type="compositionally biased region" description="Gly residues" evidence="2">
    <location>
        <begin position="391"/>
        <end position="404"/>
    </location>
</feature>
<feature type="region of interest" description="Disordered" evidence="2">
    <location>
        <begin position="189"/>
        <end position="208"/>
    </location>
</feature>
<evidence type="ECO:0000256" key="1">
    <source>
        <dbReference type="SAM" id="Coils"/>
    </source>
</evidence>
<protein>
    <submittedName>
        <fullName evidence="3">Splicing factor 3B subunit 1-like</fullName>
    </submittedName>
</protein>
<proteinExistence type="predicted"/>
<dbReference type="AlphaFoldDB" id="A0A2Z7CG98"/>
<feature type="region of interest" description="Disordered" evidence="2">
    <location>
        <begin position="367"/>
        <end position="436"/>
    </location>
</feature>
<sequence>METDMEEPSFTRSDDIIVEITTRQIAVNDEDDNLDGAENESSRKMASFTAPKQFLKEPLRSGEDDDMSGLKQQPHSAIDLQVVDILSDVHLFVLEELQKQIQQHGLKWERESNSRLFEEGNDLWQRLPKPVASLELELPPQRQFESTLAPVSDFFRIIRKRWADVCIGIVQFSASGRLQPVDVQLILSDSSSSSSSHSDPISPNDGLSQRHLDTALISPNPSLSTDSRIFFTTNDTPLGVDQILLPSAITPQDFNEPLAQLRASVNQIHTERVQKRDDAEKLKEELLLHIRILEQRFTEILDQQDRTYRGLFTHVSLSQVYDDKLTKIQDRQDALSHEIMEFRVKAQENYKHLTSQFSELVDYINRGRDDKKGKSGSSRGPQPPPDDRGRPGSGDRGSRSGGGSRSETARNLGGGGNSGFTAGRGFSPAGGAPGGG</sequence>
<feature type="region of interest" description="Disordered" evidence="2">
    <location>
        <begin position="28"/>
        <end position="54"/>
    </location>
</feature>
<gene>
    <name evidence="3" type="ORF">F511_33391</name>
</gene>
<accession>A0A2Z7CG98</accession>
<organism evidence="3 4">
    <name type="scientific">Dorcoceras hygrometricum</name>
    <dbReference type="NCBI Taxonomy" id="472368"/>
    <lineage>
        <taxon>Eukaryota</taxon>
        <taxon>Viridiplantae</taxon>
        <taxon>Streptophyta</taxon>
        <taxon>Embryophyta</taxon>
        <taxon>Tracheophyta</taxon>
        <taxon>Spermatophyta</taxon>
        <taxon>Magnoliopsida</taxon>
        <taxon>eudicotyledons</taxon>
        <taxon>Gunneridae</taxon>
        <taxon>Pentapetalae</taxon>
        <taxon>asterids</taxon>
        <taxon>lamiids</taxon>
        <taxon>Lamiales</taxon>
        <taxon>Gesneriaceae</taxon>
        <taxon>Didymocarpoideae</taxon>
        <taxon>Trichosporeae</taxon>
        <taxon>Loxocarpinae</taxon>
        <taxon>Dorcoceras</taxon>
    </lineage>
</organism>